<dbReference type="PANTHER" id="PTHR43798:SF29">
    <property type="entry name" value="AB HYDROLASE-1 DOMAIN-CONTAINING PROTEIN"/>
    <property type="match status" value="1"/>
</dbReference>
<dbReference type="InterPro" id="IPR000073">
    <property type="entry name" value="AB_hydrolase_1"/>
</dbReference>
<gene>
    <name evidence="2" type="ORF">TPR58_09550</name>
</gene>
<dbReference type="Pfam" id="PF12697">
    <property type="entry name" value="Abhydrolase_6"/>
    <property type="match status" value="1"/>
</dbReference>
<dbReference type="Gene3D" id="3.40.50.1820">
    <property type="entry name" value="alpha/beta hydrolase"/>
    <property type="match status" value="1"/>
</dbReference>
<keyword evidence="2" id="KW-0378">Hydrolase</keyword>
<dbReference type="InterPro" id="IPR029058">
    <property type="entry name" value="AB_hydrolase_fold"/>
</dbReference>
<dbReference type="PRINTS" id="PR00111">
    <property type="entry name" value="ABHYDROLASE"/>
</dbReference>
<dbReference type="RefSeq" id="WP_346246410.1">
    <property type="nucleotide sequence ID" value="NZ_JBDIZK010000005.1"/>
</dbReference>
<protein>
    <submittedName>
        <fullName evidence="2">Alpha/beta hydrolase</fullName>
    </submittedName>
</protein>
<dbReference type="EMBL" id="JBDIZK010000005">
    <property type="protein sequence ID" value="MEN3747411.1"/>
    <property type="molecule type" value="Genomic_DNA"/>
</dbReference>
<dbReference type="PANTHER" id="PTHR43798">
    <property type="entry name" value="MONOACYLGLYCEROL LIPASE"/>
    <property type="match status" value="1"/>
</dbReference>
<evidence type="ECO:0000313" key="3">
    <source>
        <dbReference type="Proteomes" id="UP001427805"/>
    </source>
</evidence>
<proteinExistence type="predicted"/>
<accession>A0ABV0B9J2</accession>
<name>A0ABV0B9J2_9SPHN</name>
<dbReference type="GO" id="GO:0016787">
    <property type="term" value="F:hydrolase activity"/>
    <property type="evidence" value="ECO:0007669"/>
    <property type="project" value="UniProtKB-KW"/>
</dbReference>
<dbReference type="InterPro" id="IPR050266">
    <property type="entry name" value="AB_hydrolase_sf"/>
</dbReference>
<sequence>MSANETSTMLLLPGLWCDRAIWAPQLDSLAHLSPIVADYGDARTLTEMAARTLAIAPPRFALAGHSMGARVALEIMRQVPERVERLALLDTGIHPVRPGEADKRHAQRDLGRIQGVEALIDAWLPPMLMPAHREAADIVEPLRAMCRRGGLAMFEAQIDALLTRADPRDVLPNIAVPTLIGVGRQDQWSPVEQHRDIAAAIRGSDLTIFENSGHMAPVEAPEAVTAALRRWLGQ</sequence>
<organism evidence="2 3">
    <name type="scientific">Sphingomonas rustica</name>
    <dbReference type="NCBI Taxonomy" id="3103142"/>
    <lineage>
        <taxon>Bacteria</taxon>
        <taxon>Pseudomonadati</taxon>
        <taxon>Pseudomonadota</taxon>
        <taxon>Alphaproteobacteria</taxon>
        <taxon>Sphingomonadales</taxon>
        <taxon>Sphingomonadaceae</taxon>
        <taxon>Sphingomonas</taxon>
    </lineage>
</organism>
<feature type="domain" description="AB hydrolase-1" evidence="1">
    <location>
        <begin position="11"/>
        <end position="226"/>
    </location>
</feature>
<dbReference type="SUPFAM" id="SSF53474">
    <property type="entry name" value="alpha/beta-Hydrolases"/>
    <property type="match status" value="1"/>
</dbReference>
<comment type="caution">
    <text evidence="2">The sequence shown here is derived from an EMBL/GenBank/DDBJ whole genome shotgun (WGS) entry which is preliminary data.</text>
</comment>
<dbReference type="Proteomes" id="UP001427805">
    <property type="component" value="Unassembled WGS sequence"/>
</dbReference>
<keyword evidence="3" id="KW-1185">Reference proteome</keyword>
<evidence type="ECO:0000259" key="1">
    <source>
        <dbReference type="Pfam" id="PF12697"/>
    </source>
</evidence>
<evidence type="ECO:0000313" key="2">
    <source>
        <dbReference type="EMBL" id="MEN3747411.1"/>
    </source>
</evidence>
<reference evidence="2 3" key="1">
    <citation type="submission" date="2024-05" db="EMBL/GenBank/DDBJ databases">
        <title>Sphingomonas sp. HF-S3 16S ribosomal RNA gene Genome sequencing and assembly.</title>
        <authorList>
            <person name="Lee H."/>
        </authorList>
    </citation>
    <scope>NUCLEOTIDE SEQUENCE [LARGE SCALE GENOMIC DNA]</scope>
    <source>
        <strain evidence="2 3">HF-S3</strain>
    </source>
</reference>